<protein>
    <recommendedName>
        <fullName evidence="5">Purine nucleoside phosphorylase</fullName>
        <ecNumber evidence="5">2.4.2.1</ecNumber>
    </recommendedName>
    <alternativeName>
        <fullName evidence="5">Inosine-guanosine phosphorylase</fullName>
    </alternativeName>
</protein>
<evidence type="ECO:0000313" key="8">
    <source>
        <dbReference type="EMBL" id="SLM12765.1"/>
    </source>
</evidence>
<proteinExistence type="inferred from homology"/>
<sequence length="290" mass="30810">MHSFEEIQAAAALLRERLGEAPACALVLGSGLGGFADELERPVALSYKEIAGFPLSTAPGHAGRFVAGYVEGVKVLAMQGRFHCYEGWDASQIAFPVRVLRAYGVKVLLLTNAAGGVNTDFRPGDFMLIRDHINLSGRNPLVGANDERIGPRFPDMSKAYDPALRELAKGAARDLEIGLHEGVYAWFLGPSFETPAEIRMARTLGADAVGMSTVPEVIAAVHCGMRVLGISCITNLAAGILDQPISGDEVLEISAKKRPEFSALVKAIIARIGAEDAALAGMPRGAAWRS</sequence>
<dbReference type="NCBIfam" id="TIGR01700">
    <property type="entry name" value="PNPH"/>
    <property type="match status" value="1"/>
</dbReference>
<evidence type="ECO:0000256" key="1">
    <source>
        <dbReference type="ARBA" id="ARBA00005058"/>
    </source>
</evidence>
<dbReference type="NCBIfam" id="NF006054">
    <property type="entry name" value="PRK08202.1"/>
    <property type="match status" value="1"/>
</dbReference>
<dbReference type="NCBIfam" id="TIGR01697">
    <property type="entry name" value="PNPH-PUNA-XAPA"/>
    <property type="match status" value="1"/>
</dbReference>
<gene>
    <name evidence="8" type="primary">punA</name>
    <name evidence="8" type="ORF">SPIROBIBN47_260039</name>
</gene>
<evidence type="ECO:0000256" key="5">
    <source>
        <dbReference type="PIRNR" id="PIRNR000477"/>
    </source>
</evidence>
<feature type="binding site" evidence="6">
    <location>
        <position position="113"/>
    </location>
    <ligand>
        <name>phosphate</name>
        <dbReference type="ChEBI" id="CHEBI:43474"/>
    </ligand>
</feature>
<dbReference type="Gene3D" id="3.40.50.1580">
    <property type="entry name" value="Nucleoside phosphorylase domain"/>
    <property type="match status" value="1"/>
</dbReference>
<dbReference type="InterPro" id="IPR011268">
    <property type="entry name" value="Purine_phosphorylase"/>
</dbReference>
<evidence type="ECO:0000256" key="6">
    <source>
        <dbReference type="PIRSR" id="PIRSR000477-2"/>
    </source>
</evidence>
<dbReference type="SUPFAM" id="SSF53167">
    <property type="entry name" value="Purine and uridine phosphorylases"/>
    <property type="match status" value="1"/>
</dbReference>
<feature type="domain" description="Nucleoside phosphorylase" evidence="7">
    <location>
        <begin position="26"/>
        <end position="270"/>
    </location>
</feature>
<feature type="binding site" evidence="6">
    <location>
        <position position="212"/>
    </location>
    <ligand>
        <name>phosphate</name>
        <dbReference type="ChEBI" id="CHEBI:43474"/>
    </ligand>
</feature>
<keyword evidence="3 5" id="KW-0328">Glycosyltransferase</keyword>
<comment type="pathway">
    <text evidence="1 5">Purine metabolism; purine nucleoside salvage.</text>
</comment>
<feature type="binding site" evidence="6">
    <location>
        <position position="30"/>
    </location>
    <ligand>
        <name>phosphate</name>
        <dbReference type="ChEBI" id="CHEBI:43474"/>
    </ligand>
</feature>
<reference evidence="8" key="1">
    <citation type="submission" date="2017-02" db="EMBL/GenBank/DDBJ databases">
        <authorList>
            <person name="Regsiter A."/>
            <person name="William W."/>
        </authorList>
    </citation>
    <scope>NUCLEOTIDE SEQUENCE</scope>
    <source>
        <strain evidence="8">Bib</strain>
    </source>
</reference>
<dbReference type="PANTHER" id="PTHR11904:SF9">
    <property type="entry name" value="PURINE NUCLEOSIDE PHOSPHORYLASE-RELATED"/>
    <property type="match status" value="1"/>
</dbReference>
<dbReference type="EC" id="2.4.2.1" evidence="5"/>
<dbReference type="PANTHER" id="PTHR11904">
    <property type="entry name" value="METHYLTHIOADENOSINE/PURINE NUCLEOSIDE PHOSPHORYLASE"/>
    <property type="match status" value="1"/>
</dbReference>
<dbReference type="GO" id="GO:0004731">
    <property type="term" value="F:purine-nucleoside phosphorylase activity"/>
    <property type="evidence" value="ECO:0007669"/>
    <property type="project" value="UniProtKB-EC"/>
</dbReference>
<feature type="binding site" evidence="6">
    <location>
        <begin position="81"/>
        <end position="83"/>
    </location>
    <ligand>
        <name>phosphate</name>
        <dbReference type="ChEBI" id="CHEBI:43474"/>
    </ligand>
</feature>
<dbReference type="GO" id="GO:0005737">
    <property type="term" value="C:cytoplasm"/>
    <property type="evidence" value="ECO:0007669"/>
    <property type="project" value="TreeGrafter"/>
</dbReference>
<dbReference type="Pfam" id="PF01048">
    <property type="entry name" value="PNP_UDP_1"/>
    <property type="match status" value="1"/>
</dbReference>
<dbReference type="UniPathway" id="UPA00606"/>
<evidence type="ECO:0000256" key="4">
    <source>
        <dbReference type="ARBA" id="ARBA00022679"/>
    </source>
</evidence>
<feature type="binding site" evidence="6">
    <location>
        <position position="235"/>
    </location>
    <ligand>
        <name>a purine D-ribonucleoside</name>
        <dbReference type="ChEBI" id="CHEBI:142355"/>
    </ligand>
</feature>
<dbReference type="GO" id="GO:0009116">
    <property type="term" value="P:nucleoside metabolic process"/>
    <property type="evidence" value="ECO:0007669"/>
    <property type="project" value="InterPro"/>
</dbReference>
<feature type="binding site" evidence="6">
    <location>
        <position position="193"/>
    </location>
    <ligand>
        <name>a purine D-ribonucleoside</name>
        <dbReference type="ChEBI" id="CHEBI:142355"/>
    </ligand>
</feature>
<evidence type="ECO:0000256" key="3">
    <source>
        <dbReference type="ARBA" id="ARBA00022676"/>
    </source>
</evidence>
<keyword evidence="4 5" id="KW-0808">Transferase</keyword>
<comment type="similarity">
    <text evidence="2 5">Belongs to the PNP/MTAP phosphorylase family.</text>
</comment>
<dbReference type="InterPro" id="IPR011270">
    <property type="entry name" value="Pur_Nuc_Pase_Ino/Guo-sp"/>
</dbReference>
<feature type="binding site" evidence="6">
    <location>
        <position position="61"/>
    </location>
    <ligand>
        <name>phosphate</name>
        <dbReference type="ChEBI" id="CHEBI:43474"/>
    </ligand>
</feature>
<dbReference type="InterPro" id="IPR035994">
    <property type="entry name" value="Nucleoside_phosphorylase_sf"/>
</dbReference>
<dbReference type="PIRSF" id="PIRSF000477">
    <property type="entry name" value="PurNPase"/>
    <property type="match status" value="1"/>
</dbReference>
<evidence type="ECO:0000259" key="7">
    <source>
        <dbReference type="Pfam" id="PF01048"/>
    </source>
</evidence>
<dbReference type="InterPro" id="IPR000845">
    <property type="entry name" value="Nucleoside_phosphorylase_d"/>
</dbReference>
<name>A0A3P3XIE5_9SPIR</name>
<organism evidence="8">
    <name type="scientific">uncultured spirochete</name>
    <dbReference type="NCBI Taxonomy" id="156406"/>
    <lineage>
        <taxon>Bacteria</taxon>
        <taxon>Pseudomonadati</taxon>
        <taxon>Spirochaetota</taxon>
        <taxon>Spirochaetia</taxon>
        <taxon>Spirochaetales</taxon>
        <taxon>environmental samples</taxon>
    </lineage>
</organism>
<dbReference type="AlphaFoldDB" id="A0A3P3XIE5"/>
<dbReference type="EMBL" id="FWDM01000019">
    <property type="protein sequence ID" value="SLM12765.1"/>
    <property type="molecule type" value="Genomic_DNA"/>
</dbReference>
<accession>A0A3P3XIE5</accession>
<dbReference type="CDD" id="cd09009">
    <property type="entry name" value="PNP-EcPNPII_like"/>
    <property type="match status" value="1"/>
</dbReference>
<comment type="function">
    <text evidence="5">The purine nucleoside phosphorylases catalyze the phosphorolytic breakdown of the N-glycosidic bond in the beta-(deoxy)ribonucleoside molecules, with the formation of the corresponding free purine bases and pentose-1-phosphate.</text>
</comment>
<evidence type="ECO:0000256" key="2">
    <source>
        <dbReference type="ARBA" id="ARBA00006751"/>
    </source>
</evidence>